<keyword evidence="4 5" id="KW-0802">TPR repeat</keyword>
<keyword evidence="6" id="KW-0472">Membrane</keyword>
<dbReference type="SUPFAM" id="SSF48452">
    <property type="entry name" value="TPR-like"/>
    <property type="match status" value="1"/>
</dbReference>
<evidence type="ECO:0000256" key="4">
    <source>
        <dbReference type="ARBA" id="ARBA00022803"/>
    </source>
</evidence>
<evidence type="ECO:0000313" key="8">
    <source>
        <dbReference type="EMBL" id="QAA93943.1"/>
    </source>
</evidence>
<dbReference type="InterPro" id="IPR056413">
    <property type="entry name" value="TPR_CcmH_CycH"/>
</dbReference>
<keyword evidence="9" id="KW-1185">Reference proteome</keyword>
<keyword evidence="6" id="KW-0812">Transmembrane</keyword>
<dbReference type="InterPro" id="IPR017560">
    <property type="entry name" value="Cyt_c_biogenesis_CcmI"/>
</dbReference>
<organism evidence="8 9">
    <name type="scientific">Pollutimonas thiosulfatoxidans</name>
    <dbReference type="NCBI Taxonomy" id="2028345"/>
    <lineage>
        <taxon>Bacteria</taxon>
        <taxon>Pseudomonadati</taxon>
        <taxon>Pseudomonadota</taxon>
        <taxon>Betaproteobacteria</taxon>
        <taxon>Burkholderiales</taxon>
        <taxon>Alcaligenaceae</taxon>
        <taxon>Pollutimonas</taxon>
    </lineage>
</organism>
<feature type="domain" description="Cytochrome c-type biogenesis protein H TPR" evidence="7">
    <location>
        <begin position="126"/>
        <end position="261"/>
    </location>
</feature>
<dbReference type="InterPro" id="IPR011990">
    <property type="entry name" value="TPR-like_helical_dom_sf"/>
</dbReference>
<dbReference type="GO" id="GO:0030313">
    <property type="term" value="C:cell envelope"/>
    <property type="evidence" value="ECO:0007669"/>
    <property type="project" value="UniProtKB-SubCell"/>
</dbReference>
<dbReference type="RefSeq" id="WP_118994212.1">
    <property type="nucleotide sequence ID" value="NZ_CP022987.1"/>
</dbReference>
<dbReference type="PANTHER" id="PTHR47870">
    <property type="entry name" value="CYTOCHROME C-TYPE BIOGENESIS PROTEIN CCMH"/>
    <property type="match status" value="1"/>
</dbReference>
<dbReference type="PANTHER" id="PTHR47870:SF4">
    <property type="entry name" value="CYTOCHROME C-TYPE BIOGENESIS PROTEIN CYCH"/>
    <property type="match status" value="1"/>
</dbReference>
<gene>
    <name evidence="8" type="primary">ccmI</name>
    <name evidence="8" type="ORF">CKA81_08905</name>
</gene>
<protein>
    <submittedName>
        <fullName evidence="8">C-type cytochrome biogenesis protein CcmI</fullName>
    </submittedName>
</protein>
<dbReference type="EMBL" id="CP022987">
    <property type="protein sequence ID" value="QAA93943.1"/>
    <property type="molecule type" value="Genomic_DNA"/>
</dbReference>
<keyword evidence="3" id="KW-0201">Cytochrome c-type biogenesis</keyword>
<dbReference type="Proteomes" id="UP000283474">
    <property type="component" value="Chromosome"/>
</dbReference>
<evidence type="ECO:0000256" key="2">
    <source>
        <dbReference type="ARBA" id="ARBA00022737"/>
    </source>
</evidence>
<sequence length="282" mass="29974">MSLLFAGIVSLLCATVALWLGRALWRGPGQGDEIGHHSVNATVLRDQLAELEGDVANRTLSEHDFSVAKQELQRRALDEAIPGSAPATGAHNSRRAAAVVGIVLPVAALLVYAYLGSPAATRPAPAPSAATMTQADVQKMVESLEARLKENPDDPEGWLMLGRSYRYFGRYADAAQAFSKAAPIIEADPLSLAEYAEVIARSSASGFTQEATRLLDRALTLDPDEPFALTLAGRAAFERGEYQAAIGYWQQLLEQFPAGSEAAQAVLNGIDMARRSAGAASP</sequence>
<comment type="subcellular location">
    <subcellularLocation>
        <location evidence="1">Cell envelope</location>
    </subcellularLocation>
</comment>
<feature type="transmembrane region" description="Helical" evidence="6">
    <location>
        <begin position="96"/>
        <end position="115"/>
    </location>
</feature>
<feature type="repeat" description="TPR" evidence="5">
    <location>
        <begin position="155"/>
        <end position="188"/>
    </location>
</feature>
<reference evidence="8 9" key="1">
    <citation type="submission" date="2017-08" db="EMBL/GenBank/DDBJ databases">
        <authorList>
            <person name="Park S.-J."/>
            <person name="Kim H."/>
        </authorList>
    </citation>
    <scope>NUCLEOTIDE SEQUENCE [LARGE SCALE GENOMIC DNA]</scope>
    <source>
        <strain evidence="9">ye3</strain>
    </source>
</reference>
<dbReference type="InterPro" id="IPR051263">
    <property type="entry name" value="C-type_cytochrome_biogenesis"/>
</dbReference>
<dbReference type="GO" id="GO:0005886">
    <property type="term" value="C:plasma membrane"/>
    <property type="evidence" value="ECO:0007669"/>
    <property type="project" value="TreeGrafter"/>
</dbReference>
<dbReference type="NCBIfam" id="TIGR03142">
    <property type="entry name" value="cytochro_ccmI"/>
    <property type="match status" value="1"/>
</dbReference>
<evidence type="ECO:0000256" key="6">
    <source>
        <dbReference type="SAM" id="Phobius"/>
    </source>
</evidence>
<evidence type="ECO:0000256" key="5">
    <source>
        <dbReference type="PROSITE-ProRule" id="PRU00339"/>
    </source>
</evidence>
<evidence type="ECO:0000259" key="7">
    <source>
        <dbReference type="Pfam" id="PF23914"/>
    </source>
</evidence>
<dbReference type="OrthoDB" id="9776053at2"/>
<name>A0A410GCC8_9BURK</name>
<dbReference type="InterPro" id="IPR019734">
    <property type="entry name" value="TPR_rpt"/>
</dbReference>
<dbReference type="GO" id="GO:0017004">
    <property type="term" value="P:cytochrome complex assembly"/>
    <property type="evidence" value="ECO:0007669"/>
    <property type="project" value="UniProtKB-KW"/>
</dbReference>
<evidence type="ECO:0000256" key="1">
    <source>
        <dbReference type="ARBA" id="ARBA00004196"/>
    </source>
</evidence>
<dbReference type="Pfam" id="PF23914">
    <property type="entry name" value="TPR_CcmH_CycH"/>
    <property type="match status" value="1"/>
</dbReference>
<accession>A0A410GCC8</accession>
<keyword evidence="6" id="KW-1133">Transmembrane helix</keyword>
<evidence type="ECO:0000256" key="3">
    <source>
        <dbReference type="ARBA" id="ARBA00022748"/>
    </source>
</evidence>
<dbReference type="AlphaFoldDB" id="A0A410GCC8"/>
<dbReference type="Gene3D" id="1.25.40.10">
    <property type="entry name" value="Tetratricopeptide repeat domain"/>
    <property type="match status" value="1"/>
</dbReference>
<dbReference type="PROSITE" id="PS50005">
    <property type="entry name" value="TPR"/>
    <property type="match status" value="1"/>
</dbReference>
<keyword evidence="2" id="KW-0677">Repeat</keyword>
<evidence type="ECO:0000313" key="9">
    <source>
        <dbReference type="Proteomes" id="UP000283474"/>
    </source>
</evidence>
<proteinExistence type="predicted"/>
<dbReference type="SMART" id="SM00028">
    <property type="entry name" value="TPR"/>
    <property type="match status" value="2"/>
</dbReference>
<dbReference type="KEGG" id="pus:CKA81_08905"/>